<dbReference type="SUPFAM" id="SSF51182">
    <property type="entry name" value="RmlC-like cupins"/>
    <property type="match status" value="1"/>
</dbReference>
<dbReference type="EMBL" id="SGXM01000013">
    <property type="protein sequence ID" value="RZT29051.1"/>
    <property type="molecule type" value="Genomic_DNA"/>
</dbReference>
<dbReference type="InterPro" id="IPR011051">
    <property type="entry name" value="RmlC_Cupin_sf"/>
</dbReference>
<feature type="binding site" evidence="2">
    <location>
        <position position="47"/>
    </location>
    <ligand>
        <name>Fe cation</name>
        <dbReference type="ChEBI" id="CHEBI:24875"/>
    </ligand>
</feature>
<sequence length="242" mass="25719">MPVVVPLQSASYGSQFRALGLRGAARYLDPFMNVDHAWMSGPTFPPHQHAGFAAISYVFPDSESGMANRDSTGLSNLIKPGGVHWLMAGNGATHEEVPAVEGKTVHSLQIFVQVRPALRSAPASTLSIEPQDIPVVSLHGVNLRVVAGEFAGRRAPGIAPADVDMFDVALERGAELRLPLTRGRSTFFLPVHGTVSVSGNDFGLDDLTAPVFQSSEMVSEVVLSAPHGAAKVMIFSGVPYHQ</sequence>
<keyword evidence="2" id="KW-0408">Iron</keyword>
<feature type="binding site" evidence="2">
    <location>
        <position position="96"/>
    </location>
    <ligand>
        <name>Fe cation</name>
        <dbReference type="ChEBI" id="CHEBI:24875"/>
    </ligand>
</feature>
<dbReference type="OrthoDB" id="321327at2"/>
<dbReference type="AlphaFoldDB" id="A0A4Q7R864"/>
<proteinExistence type="inferred from homology"/>
<accession>A0A4Q7R864</accession>
<evidence type="ECO:0000313" key="6">
    <source>
        <dbReference type="Proteomes" id="UP000291078"/>
    </source>
</evidence>
<dbReference type="PIRSF" id="PIRSF006232">
    <property type="entry name" value="Pirin"/>
    <property type="match status" value="1"/>
</dbReference>
<feature type="domain" description="Pirin N-terminal" evidence="4">
    <location>
        <begin position="39"/>
        <end position="112"/>
    </location>
</feature>
<keyword evidence="6" id="KW-1185">Reference proteome</keyword>
<feature type="binding site" evidence="2">
    <location>
        <position position="49"/>
    </location>
    <ligand>
        <name>Fe cation</name>
        <dbReference type="ChEBI" id="CHEBI:24875"/>
    </ligand>
</feature>
<dbReference type="Gene3D" id="2.60.120.10">
    <property type="entry name" value="Jelly Rolls"/>
    <property type="match status" value="1"/>
</dbReference>
<evidence type="ECO:0000313" key="5">
    <source>
        <dbReference type="EMBL" id="RZT29051.1"/>
    </source>
</evidence>
<feature type="binding site" evidence="2">
    <location>
        <position position="94"/>
    </location>
    <ligand>
        <name>Fe cation</name>
        <dbReference type="ChEBI" id="CHEBI:24875"/>
    </ligand>
</feature>
<dbReference type="Proteomes" id="UP000291078">
    <property type="component" value="Unassembled WGS sequence"/>
</dbReference>
<reference evidence="5 6" key="1">
    <citation type="journal article" date="2015" name="Stand. Genomic Sci.">
        <title>Genomic Encyclopedia of Bacterial and Archaeal Type Strains, Phase III: the genomes of soil and plant-associated and newly described type strains.</title>
        <authorList>
            <person name="Whitman W.B."/>
            <person name="Woyke T."/>
            <person name="Klenk H.P."/>
            <person name="Zhou Y."/>
            <person name="Lilburn T.G."/>
            <person name="Beck B.J."/>
            <person name="De Vos P."/>
            <person name="Vandamme P."/>
            <person name="Eisen J.A."/>
            <person name="Garrity G."/>
            <person name="Hugenholtz P."/>
            <person name="Kyrpides N.C."/>
        </authorList>
    </citation>
    <scope>NUCLEOTIDE SEQUENCE [LARGE SCALE GENOMIC DNA]</scope>
    <source>
        <strain evidence="5 6">ASC-9842</strain>
    </source>
</reference>
<comment type="similarity">
    <text evidence="1 3">Belongs to the pirin family.</text>
</comment>
<evidence type="ECO:0000256" key="1">
    <source>
        <dbReference type="ARBA" id="ARBA00008416"/>
    </source>
</evidence>
<dbReference type="InterPro" id="IPR003829">
    <property type="entry name" value="Pirin_N_dom"/>
</dbReference>
<dbReference type="PANTHER" id="PTHR13903">
    <property type="entry name" value="PIRIN-RELATED"/>
    <property type="match status" value="1"/>
</dbReference>
<name>A0A4Q7R864_9BURK</name>
<evidence type="ECO:0000256" key="3">
    <source>
        <dbReference type="RuleBase" id="RU003457"/>
    </source>
</evidence>
<protein>
    <recommendedName>
        <fullName evidence="4">Pirin N-terminal domain-containing protein</fullName>
    </recommendedName>
</protein>
<dbReference type="PANTHER" id="PTHR13903:SF8">
    <property type="entry name" value="PIRIN"/>
    <property type="match status" value="1"/>
</dbReference>
<dbReference type="InterPro" id="IPR012093">
    <property type="entry name" value="Pirin"/>
</dbReference>
<evidence type="ECO:0000256" key="2">
    <source>
        <dbReference type="PIRSR" id="PIRSR006232-1"/>
    </source>
</evidence>
<dbReference type="InterPro" id="IPR014710">
    <property type="entry name" value="RmlC-like_jellyroll"/>
</dbReference>
<gene>
    <name evidence="5" type="ORF">EV147_5012</name>
</gene>
<dbReference type="GO" id="GO:0046872">
    <property type="term" value="F:metal ion binding"/>
    <property type="evidence" value="ECO:0007669"/>
    <property type="project" value="UniProtKB-KW"/>
</dbReference>
<organism evidence="5 6">
    <name type="scientific">Cupriavidus agavae</name>
    <dbReference type="NCBI Taxonomy" id="1001822"/>
    <lineage>
        <taxon>Bacteria</taxon>
        <taxon>Pseudomonadati</taxon>
        <taxon>Pseudomonadota</taxon>
        <taxon>Betaproteobacteria</taxon>
        <taxon>Burkholderiales</taxon>
        <taxon>Burkholderiaceae</taxon>
        <taxon>Cupriavidus</taxon>
    </lineage>
</organism>
<evidence type="ECO:0000259" key="4">
    <source>
        <dbReference type="Pfam" id="PF02678"/>
    </source>
</evidence>
<dbReference type="Pfam" id="PF02678">
    <property type="entry name" value="Pirin"/>
    <property type="match status" value="1"/>
</dbReference>
<comment type="cofactor">
    <cofactor evidence="2">
        <name>Fe cation</name>
        <dbReference type="ChEBI" id="CHEBI:24875"/>
    </cofactor>
    <text evidence="2">Binds 1 Fe cation per subunit.</text>
</comment>
<keyword evidence="2" id="KW-0479">Metal-binding</keyword>
<comment type="caution">
    <text evidence="5">The sequence shown here is derived from an EMBL/GenBank/DDBJ whole genome shotgun (WGS) entry which is preliminary data.</text>
</comment>
<dbReference type="CDD" id="cd02247">
    <property type="entry name" value="cupin_pirin_C"/>
    <property type="match status" value="1"/>
</dbReference>